<reference evidence="8" key="1">
    <citation type="submission" date="2022-07" db="EMBL/GenBank/DDBJ databases">
        <title>Genome analysis of Parmales, a sister group of diatoms, reveals the evolutionary specialization of diatoms from phago-mixotrophs to photoautotrophs.</title>
        <authorList>
            <person name="Ban H."/>
            <person name="Sato S."/>
            <person name="Yoshikawa S."/>
            <person name="Kazumasa Y."/>
            <person name="Nakamura Y."/>
            <person name="Ichinomiya M."/>
            <person name="Saitoh K."/>
            <person name="Sato N."/>
            <person name="Blanc-Mathieu R."/>
            <person name="Endo H."/>
            <person name="Kuwata A."/>
            <person name="Ogata H."/>
        </authorList>
    </citation>
    <scope>NUCLEOTIDE SEQUENCE</scope>
</reference>
<keyword evidence="3 5" id="KW-1133">Transmembrane helix</keyword>
<feature type="transmembrane region" description="Helical" evidence="5">
    <location>
        <begin position="161"/>
        <end position="183"/>
    </location>
</feature>
<dbReference type="InterPro" id="IPR019402">
    <property type="entry name" value="CWH43_N"/>
</dbReference>
<evidence type="ECO:0000256" key="4">
    <source>
        <dbReference type="ARBA" id="ARBA00023136"/>
    </source>
</evidence>
<organism evidence="8 9">
    <name type="scientific">Triparma retinervis</name>
    <dbReference type="NCBI Taxonomy" id="2557542"/>
    <lineage>
        <taxon>Eukaryota</taxon>
        <taxon>Sar</taxon>
        <taxon>Stramenopiles</taxon>
        <taxon>Ochrophyta</taxon>
        <taxon>Bolidophyceae</taxon>
        <taxon>Parmales</taxon>
        <taxon>Triparmaceae</taxon>
        <taxon>Triparma</taxon>
    </lineage>
</organism>
<evidence type="ECO:0000259" key="7">
    <source>
        <dbReference type="Pfam" id="PF10277"/>
    </source>
</evidence>
<keyword evidence="9" id="KW-1185">Reference proteome</keyword>
<dbReference type="OrthoDB" id="191706at2759"/>
<protein>
    <recommendedName>
        <fullName evidence="7">CWH43-like N-terminal domain-containing protein</fullName>
    </recommendedName>
</protein>
<keyword evidence="4 5" id="KW-0472">Membrane</keyword>
<evidence type="ECO:0000256" key="6">
    <source>
        <dbReference type="SAM" id="SignalP"/>
    </source>
</evidence>
<keyword evidence="6" id="KW-0732">Signal</keyword>
<evidence type="ECO:0000256" key="2">
    <source>
        <dbReference type="ARBA" id="ARBA00022692"/>
    </source>
</evidence>
<dbReference type="Proteomes" id="UP001165082">
    <property type="component" value="Unassembled WGS sequence"/>
</dbReference>
<feature type="signal peptide" evidence="6">
    <location>
        <begin position="1"/>
        <end position="16"/>
    </location>
</feature>
<dbReference type="PANTHER" id="PTHR21324">
    <property type="entry name" value="FASTING-INDUCIBLE INTEGRAL MEMBRANE PROTEIN TM6P1-RELATED"/>
    <property type="match status" value="1"/>
</dbReference>
<sequence>MLVLPLLTFIVTYAISLSNGTMSYPYYFLSVSIEAKPASCIGTFGLSATCLIAPFLAFIRYSFVRKHLQENMEEGAMFDKVKLWNRWAFYFAIFAGVGGHGVASFQSATDDCGGKQWIVAVHLWFALMFFGGGAIYCIISYWLDLKLPTLGSPRERLSRKIFCYGTVAQVFTVFCVLPGIYTWLGGEPIVIAIMSALEVTTLGTFMSTYITFLDEFKGMKFKVMVMHDDRHYSIHSRAASELMVKREKGGTKGGVV</sequence>
<dbReference type="Pfam" id="PF10277">
    <property type="entry name" value="Frag1"/>
    <property type="match status" value="1"/>
</dbReference>
<evidence type="ECO:0000313" key="9">
    <source>
        <dbReference type="Proteomes" id="UP001165082"/>
    </source>
</evidence>
<feature type="domain" description="CWH43-like N-terminal" evidence="7">
    <location>
        <begin position="2"/>
        <end position="217"/>
    </location>
</feature>
<accession>A0A9W7FES9</accession>
<gene>
    <name evidence="8" type="ORF">TrRE_jg3076</name>
</gene>
<dbReference type="GO" id="GO:0012505">
    <property type="term" value="C:endomembrane system"/>
    <property type="evidence" value="ECO:0007669"/>
    <property type="project" value="UniProtKB-SubCell"/>
</dbReference>
<dbReference type="InterPro" id="IPR050911">
    <property type="entry name" value="DRAM/TMEM150_Autophagy_Mod"/>
</dbReference>
<evidence type="ECO:0000256" key="5">
    <source>
        <dbReference type="SAM" id="Phobius"/>
    </source>
</evidence>
<evidence type="ECO:0000256" key="3">
    <source>
        <dbReference type="ARBA" id="ARBA00022989"/>
    </source>
</evidence>
<feature type="transmembrane region" description="Helical" evidence="5">
    <location>
        <begin position="38"/>
        <end position="59"/>
    </location>
</feature>
<feature type="chain" id="PRO_5040985229" description="CWH43-like N-terminal domain-containing protein" evidence="6">
    <location>
        <begin position="17"/>
        <end position="256"/>
    </location>
</feature>
<name>A0A9W7FES9_9STRA</name>
<evidence type="ECO:0000256" key="1">
    <source>
        <dbReference type="ARBA" id="ARBA00004127"/>
    </source>
</evidence>
<dbReference type="PANTHER" id="PTHR21324:SF2">
    <property type="entry name" value="EG:22E5.9 PROTEIN"/>
    <property type="match status" value="1"/>
</dbReference>
<comment type="caution">
    <text evidence="8">The sequence shown here is derived from an EMBL/GenBank/DDBJ whole genome shotgun (WGS) entry which is preliminary data.</text>
</comment>
<keyword evidence="2 5" id="KW-0812">Transmembrane</keyword>
<evidence type="ECO:0000313" key="8">
    <source>
        <dbReference type="EMBL" id="GMI10769.1"/>
    </source>
</evidence>
<feature type="transmembrane region" description="Helical" evidence="5">
    <location>
        <begin position="117"/>
        <end position="141"/>
    </location>
</feature>
<feature type="transmembrane region" description="Helical" evidence="5">
    <location>
        <begin position="189"/>
        <end position="212"/>
    </location>
</feature>
<dbReference type="EMBL" id="BRXZ01000391">
    <property type="protein sequence ID" value="GMI10769.1"/>
    <property type="molecule type" value="Genomic_DNA"/>
</dbReference>
<feature type="transmembrane region" description="Helical" evidence="5">
    <location>
        <begin position="87"/>
        <end position="105"/>
    </location>
</feature>
<dbReference type="AlphaFoldDB" id="A0A9W7FES9"/>
<proteinExistence type="predicted"/>
<comment type="subcellular location">
    <subcellularLocation>
        <location evidence="1">Endomembrane system</location>
        <topology evidence="1">Multi-pass membrane protein</topology>
    </subcellularLocation>
</comment>